<dbReference type="AlphaFoldDB" id="A0A8S3UDF0"/>
<dbReference type="PANTHER" id="PTHR47331">
    <property type="entry name" value="PHD-TYPE DOMAIN-CONTAINING PROTEIN"/>
    <property type="match status" value="1"/>
</dbReference>
<evidence type="ECO:0000313" key="2">
    <source>
        <dbReference type="Proteomes" id="UP000683360"/>
    </source>
</evidence>
<organism evidence="1 2">
    <name type="scientific">Mytilus edulis</name>
    <name type="common">Blue mussel</name>
    <dbReference type="NCBI Taxonomy" id="6550"/>
    <lineage>
        <taxon>Eukaryota</taxon>
        <taxon>Metazoa</taxon>
        <taxon>Spiralia</taxon>
        <taxon>Lophotrochozoa</taxon>
        <taxon>Mollusca</taxon>
        <taxon>Bivalvia</taxon>
        <taxon>Autobranchia</taxon>
        <taxon>Pteriomorphia</taxon>
        <taxon>Mytilida</taxon>
        <taxon>Mytiloidea</taxon>
        <taxon>Mytilidae</taxon>
        <taxon>Mytilinae</taxon>
        <taxon>Mytilus</taxon>
    </lineage>
</organism>
<reference evidence="1" key="1">
    <citation type="submission" date="2021-03" db="EMBL/GenBank/DDBJ databases">
        <authorList>
            <person name="Bekaert M."/>
        </authorList>
    </citation>
    <scope>NUCLEOTIDE SEQUENCE</scope>
</reference>
<proteinExistence type="predicted"/>
<sequence>MSIMCVLCPFAKDSCGYPNYILILLLFSCFVLDSSGYIVIHEDFANPDSTSPEIENVHVIYKESAIAEDLINNNMMNKASCIDFETIKEQFTYRVVTNDIDRMNSYAKYKISPVPNSNIFIVIKQRVYTTATSSAKTRKIHIYSDSSEKAIAAVGYIQLDDDKNFFFVMGKAKVAPNHGHTLPRLELCGVLLATEIGHTISDQLDIPLSDIQYYTDSKVVHLQFIKKILQLSLVTRI</sequence>
<accession>A0A8S3UDF0</accession>
<dbReference type="InterPro" id="IPR008042">
    <property type="entry name" value="Retrotrans_Pao"/>
</dbReference>
<gene>
    <name evidence="1" type="ORF">MEDL_56385</name>
</gene>
<dbReference type="Pfam" id="PF05380">
    <property type="entry name" value="Peptidase_A17"/>
    <property type="match status" value="1"/>
</dbReference>
<dbReference type="PANTHER" id="PTHR47331:SF6">
    <property type="entry name" value="DOUBLECORTIN DOMAIN-CONTAINING PROTEIN"/>
    <property type="match status" value="1"/>
</dbReference>
<protein>
    <submittedName>
        <fullName evidence="1">Uncharacterized protein</fullName>
    </submittedName>
</protein>
<name>A0A8S3UDF0_MYTED</name>
<dbReference type="Proteomes" id="UP000683360">
    <property type="component" value="Unassembled WGS sequence"/>
</dbReference>
<dbReference type="EMBL" id="CAJPWZ010002731">
    <property type="protein sequence ID" value="CAG2244318.1"/>
    <property type="molecule type" value="Genomic_DNA"/>
</dbReference>
<keyword evidence="2" id="KW-1185">Reference proteome</keyword>
<dbReference type="OrthoDB" id="10062789at2759"/>
<comment type="caution">
    <text evidence="1">The sequence shown here is derived from an EMBL/GenBank/DDBJ whole genome shotgun (WGS) entry which is preliminary data.</text>
</comment>
<evidence type="ECO:0000313" key="1">
    <source>
        <dbReference type="EMBL" id="CAG2244318.1"/>
    </source>
</evidence>